<dbReference type="EMBL" id="CP029186">
    <property type="protein sequence ID" value="AWH86669.1"/>
    <property type="molecule type" value="Genomic_DNA"/>
</dbReference>
<reference evidence="2 3" key="1">
    <citation type="submission" date="2018-04" db="EMBL/GenBank/DDBJ databases">
        <title>Genome sequencing of Flavobacterium sp. HYN0059.</title>
        <authorList>
            <person name="Yi H."/>
            <person name="Baek C."/>
        </authorList>
    </citation>
    <scope>NUCLEOTIDE SEQUENCE [LARGE SCALE GENOMIC DNA]</scope>
    <source>
        <strain evidence="2 3">HYN0059</strain>
    </source>
</reference>
<evidence type="ECO:0008006" key="4">
    <source>
        <dbReference type="Google" id="ProtNLM"/>
    </source>
</evidence>
<keyword evidence="1" id="KW-0812">Transmembrane</keyword>
<accession>A0A2S1R267</accession>
<dbReference type="AlphaFoldDB" id="A0A2S1R267"/>
<feature type="transmembrane region" description="Helical" evidence="1">
    <location>
        <begin position="37"/>
        <end position="55"/>
    </location>
</feature>
<feature type="transmembrane region" description="Helical" evidence="1">
    <location>
        <begin position="122"/>
        <end position="145"/>
    </location>
</feature>
<dbReference type="RefSeq" id="WP_108779392.1">
    <property type="nucleotide sequence ID" value="NZ_CP029186.1"/>
</dbReference>
<keyword evidence="1" id="KW-1133">Transmembrane helix</keyword>
<evidence type="ECO:0000313" key="3">
    <source>
        <dbReference type="Proteomes" id="UP000244929"/>
    </source>
</evidence>
<evidence type="ECO:0000256" key="1">
    <source>
        <dbReference type="SAM" id="Phobius"/>
    </source>
</evidence>
<protein>
    <recommendedName>
        <fullName evidence="4">Beta-carotene 15,15'-monooxygenase</fullName>
    </recommendedName>
</protein>
<proteinExistence type="predicted"/>
<feature type="transmembrane region" description="Helical" evidence="1">
    <location>
        <begin position="165"/>
        <end position="190"/>
    </location>
</feature>
<feature type="transmembrane region" description="Helical" evidence="1">
    <location>
        <begin position="75"/>
        <end position="97"/>
    </location>
</feature>
<sequence length="213" mass="25338">MEELDKLKQDWKKNQGNFPKFSEKDIYAMLHKKSSSIVKWILIISILEFLFWLGISFLMKDSSSQKQMESFHVDYITIPMTIIGYGIIIYFFCMFYINYRKITTTDNVKNLMSSILRTRKTVSNYIIANIIYLVVTCVVVFIIYFNKDTQLIATLHKYEMNGNAGMFYMIYILLAVICIGIIILFIWLFYKLIYGLLLKRLRHNYEELKKIDL</sequence>
<dbReference type="OrthoDB" id="709028at2"/>
<organism evidence="2 3">
    <name type="scientific">Flavobacterium album</name>
    <dbReference type="NCBI Taxonomy" id="2175091"/>
    <lineage>
        <taxon>Bacteria</taxon>
        <taxon>Pseudomonadati</taxon>
        <taxon>Bacteroidota</taxon>
        <taxon>Flavobacteriia</taxon>
        <taxon>Flavobacteriales</taxon>
        <taxon>Flavobacteriaceae</taxon>
        <taxon>Flavobacterium</taxon>
    </lineage>
</organism>
<keyword evidence="1" id="KW-0472">Membrane</keyword>
<gene>
    <name evidence="2" type="ORF">HYN59_16825</name>
</gene>
<dbReference type="Proteomes" id="UP000244929">
    <property type="component" value="Chromosome"/>
</dbReference>
<dbReference type="KEGG" id="falb:HYN59_16825"/>
<name>A0A2S1R267_9FLAO</name>
<keyword evidence="3" id="KW-1185">Reference proteome</keyword>
<evidence type="ECO:0000313" key="2">
    <source>
        <dbReference type="EMBL" id="AWH86669.1"/>
    </source>
</evidence>